<dbReference type="PATRIC" id="fig|1365176.7.peg.1721"/>
<reference evidence="1 2" key="1">
    <citation type="journal article" date="2013" name="Genome Announc.">
        <title>Complete Genomic Sequence of 'Thermofilum adornatus' Strain 1910bT, a Hyperthermophilic Anaerobic Organotrophic Crenarchaeon.</title>
        <authorList>
            <person name="Dominova I.N."/>
            <person name="Kublanov I.V."/>
            <person name="Podosokorskaya O.A."/>
            <person name="Derbikova K.S."/>
            <person name="Patrushev M.V."/>
            <person name="Toshchakov S.V."/>
        </authorList>
    </citation>
    <scope>NUCLEOTIDE SEQUENCE [LARGE SCALE GENOMIC DNA]</scope>
    <source>
        <strain evidence="2">1910b</strain>
    </source>
</reference>
<dbReference type="KEGG" id="thb:N186_08710"/>
<dbReference type="HOGENOM" id="CLU_3245556_0_0_2"/>
<keyword evidence="2" id="KW-1185">Reference proteome</keyword>
<dbReference type="AlphaFoldDB" id="S5ZG13"/>
<dbReference type="Proteomes" id="UP000015543">
    <property type="component" value="Chromosome"/>
</dbReference>
<protein>
    <submittedName>
        <fullName evidence="1">Uncharacterized protein</fullName>
    </submittedName>
</protein>
<sequence length="42" mass="4999">MELAWKIRIRRMVEKWNGLLADVTPSREGFAVESVREDRESH</sequence>
<dbReference type="EMBL" id="CP006646">
    <property type="protein sequence ID" value="AGT36078.1"/>
    <property type="molecule type" value="Genomic_DNA"/>
</dbReference>
<proteinExistence type="predicted"/>
<gene>
    <name evidence="1" type="ORF">N186_08710</name>
</gene>
<evidence type="ECO:0000313" key="1">
    <source>
        <dbReference type="EMBL" id="AGT36078.1"/>
    </source>
</evidence>
<organism evidence="1 2">
    <name type="scientific">Thermofilum adornatum</name>
    <dbReference type="NCBI Taxonomy" id="1365176"/>
    <lineage>
        <taxon>Archaea</taxon>
        <taxon>Thermoproteota</taxon>
        <taxon>Thermoprotei</taxon>
        <taxon>Thermofilales</taxon>
        <taxon>Thermofilaceae</taxon>
        <taxon>Thermofilum</taxon>
    </lineage>
</organism>
<evidence type="ECO:0000313" key="2">
    <source>
        <dbReference type="Proteomes" id="UP000015543"/>
    </source>
</evidence>
<accession>S5ZG13</accession>
<name>S5ZG13_9CREN</name>